<sequence length="246" mass="25979">MTARTGPKIAVVAAVMTLIAGVAGLIVTLVLSAVVFDDFDAYGEIPVPGSGRVQLPAGEVTVNFHTSVTGGIDGGFPVPPLEIGIDAPDGLPDPVLTEDIGSTTSVNNDVRVRIWTLRVAQSGVYDVRTDGSVGGYINPRLAFGKDSSPGWVLWVCGGLIALGLLELAAAITWWARSGRRPRPTPGPIVLDDAQWPGPVPPPVHSYQPTDEAVRLRQLETLAALRDSGALSDAEFEAEKRRILDTQ</sequence>
<name>A0A0J6VYK7_9MYCO</name>
<evidence type="ECO:0000313" key="3">
    <source>
        <dbReference type="EMBL" id="KMO74533.1"/>
    </source>
</evidence>
<proteinExistence type="predicted"/>
<keyword evidence="1" id="KW-0812">Transmembrane</keyword>
<organism evidence="3 5">
    <name type="scientific">Mycolicibacterium obuense</name>
    <dbReference type="NCBI Taxonomy" id="1807"/>
    <lineage>
        <taxon>Bacteria</taxon>
        <taxon>Bacillati</taxon>
        <taxon>Actinomycetota</taxon>
        <taxon>Actinomycetes</taxon>
        <taxon>Mycobacteriales</taxon>
        <taxon>Mycobacteriaceae</taxon>
        <taxon>Mycolicibacterium</taxon>
    </lineage>
</organism>
<protein>
    <submittedName>
        <fullName evidence="4">SHOCT domain-containing protein</fullName>
    </submittedName>
</protein>
<evidence type="ECO:0000259" key="2">
    <source>
        <dbReference type="Pfam" id="PF09851"/>
    </source>
</evidence>
<dbReference type="EMBL" id="JYNU01000021">
    <property type="protein sequence ID" value="KMO74533.1"/>
    <property type="molecule type" value="Genomic_DNA"/>
</dbReference>
<gene>
    <name evidence="4" type="ORF">EUA04_13490</name>
    <name evidence="3" type="ORF">MOBUDSM44075_03470</name>
</gene>
<accession>A0A0J6VYK7</accession>
<reference evidence="4 6" key="2">
    <citation type="submission" date="2019-01" db="EMBL/GenBank/DDBJ databases">
        <title>High-quality-draft genome sequences of five non-tuberculosis mycobacteriaceae isolated from a nosocomial environment.</title>
        <authorList>
            <person name="Tiago I."/>
            <person name="Alarico S."/>
            <person name="Pereira S.G."/>
            <person name="Coelho C."/>
            <person name="Maranha A."/>
            <person name="Empadinhas N."/>
        </authorList>
    </citation>
    <scope>NUCLEOTIDE SEQUENCE [LARGE SCALE GENOMIC DNA]</scope>
    <source>
        <strain evidence="4 6">22DIII</strain>
    </source>
</reference>
<dbReference type="Proteomes" id="UP000036313">
    <property type="component" value="Unassembled WGS sequence"/>
</dbReference>
<evidence type="ECO:0000313" key="5">
    <source>
        <dbReference type="Proteomes" id="UP000036313"/>
    </source>
</evidence>
<evidence type="ECO:0000313" key="6">
    <source>
        <dbReference type="Proteomes" id="UP000294952"/>
    </source>
</evidence>
<dbReference type="EMBL" id="SDLP01000003">
    <property type="protein sequence ID" value="TDL08447.1"/>
    <property type="molecule type" value="Genomic_DNA"/>
</dbReference>
<dbReference type="Pfam" id="PF09851">
    <property type="entry name" value="SHOCT"/>
    <property type="match status" value="1"/>
</dbReference>
<comment type="caution">
    <text evidence="3">The sequence shown here is derived from an EMBL/GenBank/DDBJ whole genome shotgun (WGS) entry which is preliminary data.</text>
</comment>
<evidence type="ECO:0000313" key="4">
    <source>
        <dbReference type="EMBL" id="TDL08447.1"/>
    </source>
</evidence>
<dbReference type="AlphaFoldDB" id="A0A0J6VYK7"/>
<reference evidence="3 5" key="1">
    <citation type="journal article" date="2015" name="Genome Biol. Evol.">
        <title>Characterization of Three Mycobacterium spp. with Potential Use in Bioremediation by Genome Sequencing and Comparative Genomics.</title>
        <authorList>
            <person name="Das S."/>
            <person name="Pettersson B.M."/>
            <person name="Behra P.R."/>
            <person name="Ramesh M."/>
            <person name="Dasgupta S."/>
            <person name="Bhattacharya A."/>
            <person name="Kirsebom L.A."/>
        </authorList>
    </citation>
    <scope>NUCLEOTIDE SEQUENCE [LARGE SCALE GENOMIC DNA]</scope>
    <source>
        <strain evidence="3 5">DSM 44075</strain>
    </source>
</reference>
<feature type="domain" description="SHOCT" evidence="2">
    <location>
        <begin position="217"/>
        <end position="243"/>
    </location>
</feature>
<feature type="transmembrane region" description="Helical" evidence="1">
    <location>
        <begin position="12"/>
        <end position="36"/>
    </location>
</feature>
<dbReference type="PATRIC" id="fig|1807.14.peg.3493"/>
<feature type="transmembrane region" description="Helical" evidence="1">
    <location>
        <begin position="151"/>
        <end position="175"/>
    </location>
</feature>
<dbReference type="RefSeq" id="WP_048424039.1">
    <property type="nucleotide sequence ID" value="NZ_JYNU01000021.1"/>
</dbReference>
<dbReference type="Proteomes" id="UP000294952">
    <property type="component" value="Unassembled WGS sequence"/>
</dbReference>
<keyword evidence="1" id="KW-1133">Transmembrane helix</keyword>
<dbReference type="InterPro" id="IPR018649">
    <property type="entry name" value="SHOCT"/>
</dbReference>
<keyword evidence="1" id="KW-0472">Membrane</keyword>
<evidence type="ECO:0000256" key="1">
    <source>
        <dbReference type="SAM" id="Phobius"/>
    </source>
</evidence>